<dbReference type="GO" id="GO:0003723">
    <property type="term" value="F:RNA binding"/>
    <property type="evidence" value="ECO:0007669"/>
    <property type="project" value="UniProtKB-KW"/>
</dbReference>
<organism evidence="14 15">
    <name type="scientific">Aromia moschata</name>
    <dbReference type="NCBI Taxonomy" id="1265417"/>
    <lineage>
        <taxon>Eukaryota</taxon>
        <taxon>Metazoa</taxon>
        <taxon>Ecdysozoa</taxon>
        <taxon>Arthropoda</taxon>
        <taxon>Hexapoda</taxon>
        <taxon>Insecta</taxon>
        <taxon>Pterygota</taxon>
        <taxon>Neoptera</taxon>
        <taxon>Endopterygota</taxon>
        <taxon>Coleoptera</taxon>
        <taxon>Polyphaga</taxon>
        <taxon>Cucujiformia</taxon>
        <taxon>Chrysomeloidea</taxon>
        <taxon>Cerambycidae</taxon>
        <taxon>Cerambycinae</taxon>
        <taxon>Callichromatini</taxon>
        <taxon>Aromia</taxon>
    </lineage>
</organism>
<dbReference type="InterPro" id="IPR012976">
    <property type="entry name" value="NOSIC"/>
</dbReference>
<evidence type="ECO:0000256" key="7">
    <source>
        <dbReference type="ARBA" id="ARBA00023187"/>
    </source>
</evidence>
<evidence type="ECO:0000259" key="13">
    <source>
        <dbReference type="PROSITE" id="PS51358"/>
    </source>
</evidence>
<evidence type="ECO:0000256" key="4">
    <source>
        <dbReference type="ARBA" id="ARBA00022664"/>
    </source>
</evidence>
<comment type="subcellular location">
    <subcellularLocation>
        <location evidence="1">Nucleus</location>
    </subcellularLocation>
</comment>
<dbReference type="InterPro" id="IPR042239">
    <property type="entry name" value="Nop_C"/>
</dbReference>
<dbReference type="Pfam" id="PF09785">
    <property type="entry name" value="Prp31_C"/>
    <property type="match status" value="1"/>
</dbReference>
<dbReference type="Gene3D" id="1.10.246.90">
    <property type="entry name" value="Nop domain"/>
    <property type="match status" value="1"/>
</dbReference>
<keyword evidence="6" id="KW-0694">RNA-binding</keyword>
<dbReference type="SUPFAM" id="SSF89124">
    <property type="entry name" value="Nop domain"/>
    <property type="match status" value="1"/>
</dbReference>
<keyword evidence="15" id="KW-1185">Reference proteome</keyword>
<dbReference type="FunFam" id="1.10.287.4070:FF:000003">
    <property type="entry name" value="U4/U6 small nuclear ribonucleoprotein PRP31"/>
    <property type="match status" value="1"/>
</dbReference>
<name>A0AAV8XV89_9CUCU</name>
<dbReference type="Gene3D" id="1.10.287.4070">
    <property type="match status" value="2"/>
</dbReference>
<evidence type="ECO:0000256" key="2">
    <source>
        <dbReference type="ARBA" id="ARBA00005572"/>
    </source>
</evidence>
<dbReference type="GO" id="GO:0000244">
    <property type="term" value="P:spliceosomal tri-snRNP complex assembly"/>
    <property type="evidence" value="ECO:0007669"/>
    <property type="project" value="InterPro"/>
</dbReference>
<dbReference type="EMBL" id="JAPWTK010000340">
    <property type="protein sequence ID" value="KAJ8942157.1"/>
    <property type="molecule type" value="Genomic_DNA"/>
</dbReference>
<accession>A0AAV8XV89</accession>
<dbReference type="GO" id="GO:0071011">
    <property type="term" value="C:precatalytic spliceosome"/>
    <property type="evidence" value="ECO:0007669"/>
    <property type="project" value="TreeGrafter"/>
</dbReference>
<proteinExistence type="inferred from homology"/>
<dbReference type="Proteomes" id="UP001162162">
    <property type="component" value="Unassembled WGS sequence"/>
</dbReference>
<feature type="domain" description="Nop" evidence="13">
    <location>
        <begin position="279"/>
        <end position="397"/>
    </location>
</feature>
<gene>
    <name evidence="14" type="ORF">NQ318_002547</name>
</gene>
<comment type="function">
    <text evidence="11">Involved in pre-mRNA splicing as component of the spliceosome. Required for the assembly of the U4/U5/U6 tri-snRNP complex, one of the building blocks of the spliceosome.</text>
</comment>
<keyword evidence="9" id="KW-0687">Ribonucleoprotein</keyword>
<dbReference type="AlphaFoldDB" id="A0AAV8XV89"/>
<evidence type="ECO:0000256" key="3">
    <source>
        <dbReference type="ARBA" id="ARBA00013538"/>
    </source>
</evidence>
<evidence type="ECO:0000256" key="6">
    <source>
        <dbReference type="ARBA" id="ARBA00022884"/>
    </source>
</evidence>
<feature type="compositionally biased region" description="Pro residues" evidence="12">
    <location>
        <begin position="399"/>
        <end position="411"/>
    </location>
</feature>
<dbReference type="InterPro" id="IPR036070">
    <property type="entry name" value="Nop_dom_sf"/>
</dbReference>
<dbReference type="FunFam" id="1.10.246.90:FF:000002">
    <property type="entry name" value="U4/U6 small nuclear ribonucleoprotein Prp31"/>
    <property type="match status" value="1"/>
</dbReference>
<dbReference type="SMART" id="SM00931">
    <property type="entry name" value="NOSIC"/>
    <property type="match status" value="1"/>
</dbReference>
<dbReference type="PANTHER" id="PTHR13904:SF0">
    <property type="entry name" value="U4_U6 SMALL NUCLEAR RIBONUCLEOPROTEIN PRP31"/>
    <property type="match status" value="1"/>
</dbReference>
<dbReference type="InterPro" id="IPR019175">
    <property type="entry name" value="Prp31_C"/>
</dbReference>
<dbReference type="GO" id="GO:0046540">
    <property type="term" value="C:U4/U6 x U5 tri-snRNP complex"/>
    <property type="evidence" value="ECO:0007669"/>
    <property type="project" value="InterPro"/>
</dbReference>
<dbReference type="PANTHER" id="PTHR13904">
    <property type="entry name" value="PRE-MRNA SPLICING FACTOR PRP31"/>
    <property type="match status" value="1"/>
</dbReference>
<dbReference type="InterPro" id="IPR002687">
    <property type="entry name" value="Nop_dom"/>
</dbReference>
<keyword evidence="7" id="KW-0508">mRNA splicing</keyword>
<keyword evidence="4" id="KW-0507">mRNA processing</keyword>
<keyword evidence="8" id="KW-0539">Nucleus</keyword>
<keyword evidence="5" id="KW-0747">Spliceosome</keyword>
<dbReference type="Pfam" id="PF01798">
    <property type="entry name" value="Nop"/>
    <property type="match status" value="2"/>
</dbReference>
<evidence type="ECO:0000256" key="8">
    <source>
        <dbReference type="ARBA" id="ARBA00023242"/>
    </source>
</evidence>
<evidence type="ECO:0000256" key="11">
    <source>
        <dbReference type="ARBA" id="ARBA00045397"/>
    </source>
</evidence>
<evidence type="ECO:0000256" key="10">
    <source>
        <dbReference type="ARBA" id="ARBA00030766"/>
    </source>
</evidence>
<comment type="similarity">
    <text evidence="2">Belongs to the PRP31 family.</text>
</comment>
<protein>
    <recommendedName>
        <fullName evidence="3">U4/U6 small nuclear ribonucleoprotein Prp31</fullName>
    </recommendedName>
    <alternativeName>
        <fullName evidence="10">Pre-mRNA-processing factor 31</fullName>
    </alternativeName>
</protein>
<dbReference type="InterPro" id="IPR027105">
    <property type="entry name" value="Prp31"/>
</dbReference>
<comment type="caution">
    <text evidence="14">The sequence shown here is derived from an EMBL/GenBank/DDBJ whole genome shotgun (WGS) entry which is preliminary data.</text>
</comment>
<evidence type="ECO:0000313" key="14">
    <source>
        <dbReference type="EMBL" id="KAJ8942157.1"/>
    </source>
</evidence>
<dbReference type="PROSITE" id="PS51358">
    <property type="entry name" value="NOP"/>
    <property type="match status" value="1"/>
</dbReference>
<evidence type="ECO:0000256" key="12">
    <source>
        <dbReference type="SAM" id="MobiDB-lite"/>
    </source>
</evidence>
<evidence type="ECO:0000256" key="9">
    <source>
        <dbReference type="ARBA" id="ARBA00023274"/>
    </source>
</evidence>
<evidence type="ECO:0000313" key="15">
    <source>
        <dbReference type="Proteomes" id="UP001162162"/>
    </source>
</evidence>
<sequence>MSLADELLADLEENDQDELADAMDVEEKSQEKEEAPDVKDFLMEQDTTEITSVRELCKLRDSAKLKNIIIQIESYGPKVRRASDIVGPVEADPEYQLIVEANNLAQDVDNEIVTVHKFVRDKYQKRFPELESLVVSPLEYVRTVKELGNDLDQAKNNEILQQFLTQATIMVVSVTASTTQGLNQASSTPVLLPLRLSAGQALGIKCKNMMLSVSVAQRRLCWGPVRKAVDRHRYCEVQHRVLLTKFEKEQIDEACDMAMELNNFKLRIYEYVESRMAFIAPNISVILGASVAAKIMGVAGGLTRLSKIPACNVLLLGQQKKSLSGFSQTNMLPHTGFVYYSEIVQNTPPDLRRKAARLVATKCTLAARVDACHESADGRIGRQLRDEIERKLDKLQEPPPVKFVKPLPKPIDQPKKKRGGKRVRKMKERYALTEFRKHANRMNFADIEDDAYQEDLGYSRGTIGKAGTGRIRLPQVDEKTKVRISKTLQKNLQKQQIWGGSTTVKKQISGTASSVAFTPLQGLEIVNPQAAEVKFCSSAAPIHQPPLLHT</sequence>
<dbReference type="GO" id="GO:0005687">
    <property type="term" value="C:U4 snRNP"/>
    <property type="evidence" value="ECO:0007669"/>
    <property type="project" value="TreeGrafter"/>
</dbReference>
<evidence type="ECO:0000256" key="1">
    <source>
        <dbReference type="ARBA" id="ARBA00004123"/>
    </source>
</evidence>
<reference evidence="14" key="1">
    <citation type="journal article" date="2023" name="Insect Mol. Biol.">
        <title>Genome sequencing provides insights into the evolution of gene families encoding plant cell wall-degrading enzymes in longhorned beetles.</title>
        <authorList>
            <person name="Shin N.R."/>
            <person name="Okamura Y."/>
            <person name="Kirsch R."/>
            <person name="Pauchet Y."/>
        </authorList>
    </citation>
    <scope>NUCLEOTIDE SEQUENCE</scope>
    <source>
        <strain evidence="14">AMC_N1</strain>
    </source>
</reference>
<evidence type="ECO:0000256" key="5">
    <source>
        <dbReference type="ARBA" id="ARBA00022728"/>
    </source>
</evidence>
<feature type="region of interest" description="Disordered" evidence="12">
    <location>
        <begin position="399"/>
        <end position="423"/>
    </location>
</feature>